<dbReference type="AlphaFoldDB" id="A0A4V3CK78"/>
<dbReference type="RefSeq" id="WP_133601623.1">
    <property type="nucleotide sequence ID" value="NZ_JAUFPJ010000005.1"/>
</dbReference>
<evidence type="ECO:0000313" key="2">
    <source>
        <dbReference type="Proteomes" id="UP000295357"/>
    </source>
</evidence>
<organism evidence="1 2">
    <name type="scientific">Roseateles asaccharophilus</name>
    <dbReference type="NCBI Taxonomy" id="582607"/>
    <lineage>
        <taxon>Bacteria</taxon>
        <taxon>Pseudomonadati</taxon>
        <taxon>Pseudomonadota</taxon>
        <taxon>Betaproteobacteria</taxon>
        <taxon>Burkholderiales</taxon>
        <taxon>Sphaerotilaceae</taxon>
        <taxon>Roseateles</taxon>
    </lineage>
</organism>
<gene>
    <name evidence="1" type="ORF">DFR39_101150</name>
</gene>
<reference evidence="1 2" key="1">
    <citation type="submission" date="2019-03" db="EMBL/GenBank/DDBJ databases">
        <title>Genomic Encyclopedia of Type Strains, Phase IV (KMG-IV): sequencing the most valuable type-strain genomes for metagenomic binning, comparative biology and taxonomic classification.</title>
        <authorList>
            <person name="Goeker M."/>
        </authorList>
    </citation>
    <scope>NUCLEOTIDE SEQUENCE [LARGE SCALE GENOMIC DNA]</scope>
    <source>
        <strain evidence="1 2">DSM 25082</strain>
    </source>
</reference>
<comment type="caution">
    <text evidence="1">The sequence shown here is derived from an EMBL/GenBank/DDBJ whole genome shotgun (WGS) entry which is preliminary data.</text>
</comment>
<dbReference type="Proteomes" id="UP000295357">
    <property type="component" value="Unassembled WGS sequence"/>
</dbReference>
<keyword evidence="2" id="KW-1185">Reference proteome</keyword>
<proteinExistence type="predicted"/>
<sequence>MTEASLRGAYQDRALQAGLSSEPDWWFDARAAAAGDQEWLLAVQLTHGAVSRELLALAIKQFRRDAESLSPKDLQGLLAAATNGGRQGFDAVLCTRKGGERKPISLSWGRDTE</sequence>
<name>A0A4V3CK78_9BURK</name>
<dbReference type="OrthoDB" id="8901448at2"/>
<dbReference type="EMBL" id="SNXE01000001">
    <property type="protein sequence ID" value="TDP12677.1"/>
    <property type="molecule type" value="Genomic_DNA"/>
</dbReference>
<accession>A0A4V3CK78</accession>
<protein>
    <submittedName>
        <fullName evidence="1">Uncharacterized protein</fullName>
    </submittedName>
</protein>
<evidence type="ECO:0000313" key="1">
    <source>
        <dbReference type="EMBL" id="TDP12677.1"/>
    </source>
</evidence>